<gene>
    <name evidence="4" type="ORF">ACFP85_06140</name>
</gene>
<feature type="domain" description="FAD-binding FR-type" evidence="3">
    <location>
        <begin position="39"/>
        <end position="143"/>
    </location>
</feature>
<dbReference type="PANTHER" id="PTHR47354">
    <property type="entry name" value="NADH OXIDOREDUCTASE HCR"/>
    <property type="match status" value="1"/>
</dbReference>
<protein>
    <submittedName>
        <fullName evidence="4">Flavin reductase family protein</fullName>
    </submittedName>
</protein>
<evidence type="ECO:0000256" key="1">
    <source>
        <dbReference type="ARBA" id="ARBA00023075"/>
    </source>
</evidence>
<evidence type="ECO:0000313" key="4">
    <source>
        <dbReference type="EMBL" id="MFC6439724.1"/>
    </source>
</evidence>
<comment type="cofactor">
    <cofactor evidence="2">
        <name>[2Fe-2S] cluster</name>
        <dbReference type="ChEBI" id="CHEBI:190135"/>
    </cofactor>
</comment>
<reference evidence="5" key="1">
    <citation type="journal article" date="2019" name="Int. J. Syst. Evol. Microbiol.">
        <title>The Global Catalogue of Microorganisms (GCM) 10K type strain sequencing project: providing services to taxonomists for standard genome sequencing and annotation.</title>
        <authorList>
            <consortium name="The Broad Institute Genomics Platform"/>
            <consortium name="The Broad Institute Genome Sequencing Center for Infectious Disease"/>
            <person name="Wu L."/>
            <person name="Ma J."/>
        </authorList>
    </citation>
    <scope>NUCLEOTIDE SEQUENCE [LARGE SCALE GENOMIC DNA]</scope>
    <source>
        <strain evidence="5">CGMCC 1.16031</strain>
    </source>
</reference>
<keyword evidence="5" id="KW-1185">Reference proteome</keyword>
<dbReference type="SUPFAM" id="SSF63380">
    <property type="entry name" value="Riboflavin synthase domain-like"/>
    <property type="match status" value="1"/>
</dbReference>
<dbReference type="Gene3D" id="3.40.50.80">
    <property type="entry name" value="Nucleotide-binding domain of ferredoxin-NADP reductase (FNR) module"/>
    <property type="match status" value="1"/>
</dbReference>
<evidence type="ECO:0000259" key="3">
    <source>
        <dbReference type="PROSITE" id="PS51384"/>
    </source>
</evidence>
<sequence length="365" mass="40725">MSAVFTRLWRGFCLMLGNQPSLSRYLLPVIQRFVPSFLPDVFRARLLSHQWQCTDMLELTLQVSRRWPGFIAGQHIHLTLNHNGRLITRPFSICSATNEWQSMRRIRLCCRVDPRGEFTSLLGTLNIGDIVNISAAQGDFYWQQPTKPTVFIAAGSGITPIAAMLLSQRHWLAPVTLYYRARGIESAALLQPLTRLAERNPLFNLVFSDSREQTAALFSEQFRHHCSDNHTQYYLCGPAGFMQSITAQLVQNAVQAEHIFREQFGVDIAPATPNAAAETVFNSTLISAGTAHNISVSTSQSILQSAEQQGLTPSFGCRMGVCFQCVCEKVSGQVRDIRNGTLSGHGREQIQLCISQPVSELVIKL</sequence>
<dbReference type="Gene3D" id="2.40.30.10">
    <property type="entry name" value="Translation factors"/>
    <property type="match status" value="1"/>
</dbReference>
<dbReference type="RefSeq" id="WP_131256615.1">
    <property type="nucleotide sequence ID" value="NZ_JBHSUS010000001.1"/>
</dbReference>
<accession>A0ABW1XIV3</accession>
<comment type="caution">
    <text evidence="4">The sequence shown here is derived from an EMBL/GenBank/DDBJ whole genome shotgun (WGS) entry which is preliminary data.</text>
</comment>
<evidence type="ECO:0000256" key="2">
    <source>
        <dbReference type="ARBA" id="ARBA00034078"/>
    </source>
</evidence>
<keyword evidence="1" id="KW-0830">Ubiquinone</keyword>
<dbReference type="Gene3D" id="3.10.20.30">
    <property type="match status" value="1"/>
</dbReference>
<dbReference type="PROSITE" id="PS51384">
    <property type="entry name" value="FAD_FR"/>
    <property type="match status" value="1"/>
</dbReference>
<dbReference type="SUPFAM" id="SSF54292">
    <property type="entry name" value="2Fe-2S ferredoxin-like"/>
    <property type="match status" value="1"/>
</dbReference>
<dbReference type="InterPro" id="IPR036010">
    <property type="entry name" value="2Fe-2S_ferredoxin-like_sf"/>
</dbReference>
<dbReference type="EMBL" id="JBHSUS010000001">
    <property type="protein sequence ID" value="MFC6439724.1"/>
    <property type="molecule type" value="Genomic_DNA"/>
</dbReference>
<name>A0ABW1XIV3_9ALTE</name>
<dbReference type="SUPFAM" id="SSF52343">
    <property type="entry name" value="Ferredoxin reductase-like, C-terminal NADP-linked domain"/>
    <property type="match status" value="1"/>
</dbReference>
<dbReference type="Pfam" id="PF00175">
    <property type="entry name" value="NAD_binding_1"/>
    <property type="match status" value="1"/>
</dbReference>
<dbReference type="InterPro" id="IPR001041">
    <property type="entry name" value="2Fe-2S_ferredoxin-type"/>
</dbReference>
<dbReference type="InterPro" id="IPR008333">
    <property type="entry name" value="Cbr1-like_FAD-bd_dom"/>
</dbReference>
<dbReference type="InterPro" id="IPR017938">
    <property type="entry name" value="Riboflavin_synthase-like_b-brl"/>
</dbReference>
<dbReference type="InterPro" id="IPR039261">
    <property type="entry name" value="FNR_nucleotide-bd"/>
</dbReference>
<dbReference type="PANTHER" id="PTHR47354:SF3">
    <property type="entry name" value="OXIDOREDUCTASE-RELATED"/>
    <property type="match status" value="1"/>
</dbReference>
<evidence type="ECO:0000313" key="5">
    <source>
        <dbReference type="Proteomes" id="UP001596364"/>
    </source>
</evidence>
<proteinExistence type="predicted"/>
<dbReference type="CDD" id="cd00207">
    <property type="entry name" value="fer2"/>
    <property type="match status" value="1"/>
</dbReference>
<dbReference type="InterPro" id="IPR017927">
    <property type="entry name" value="FAD-bd_FR_type"/>
</dbReference>
<dbReference type="Proteomes" id="UP001596364">
    <property type="component" value="Unassembled WGS sequence"/>
</dbReference>
<dbReference type="InterPro" id="IPR001433">
    <property type="entry name" value="OxRdtase_FAD/NAD-bd"/>
</dbReference>
<dbReference type="InterPro" id="IPR050415">
    <property type="entry name" value="MRET"/>
</dbReference>
<dbReference type="PRINTS" id="PR00410">
    <property type="entry name" value="PHEHYDRXLASE"/>
</dbReference>
<dbReference type="Pfam" id="PF00970">
    <property type="entry name" value="FAD_binding_6"/>
    <property type="match status" value="1"/>
</dbReference>
<organism evidence="4 5">
    <name type="scientific">Pseudobowmanella zhangzhouensis</name>
    <dbReference type="NCBI Taxonomy" id="1537679"/>
    <lineage>
        <taxon>Bacteria</taxon>
        <taxon>Pseudomonadati</taxon>
        <taxon>Pseudomonadota</taxon>
        <taxon>Gammaproteobacteria</taxon>
        <taxon>Alteromonadales</taxon>
        <taxon>Alteromonadaceae</taxon>
    </lineage>
</organism>
<dbReference type="InterPro" id="IPR012675">
    <property type="entry name" value="Beta-grasp_dom_sf"/>
</dbReference>
<dbReference type="Pfam" id="PF00111">
    <property type="entry name" value="Fer2"/>
    <property type="match status" value="1"/>
</dbReference>